<name>A0AA96ESP3_9VIRU</name>
<proteinExistence type="predicted"/>
<accession>A0AA96ESP3</accession>
<reference evidence="1" key="1">
    <citation type="submission" date="2023-07" db="EMBL/GenBank/DDBJ databases">
        <authorList>
            <person name="Xia Y."/>
        </authorList>
    </citation>
    <scope>NUCLEOTIDE SEQUENCE</scope>
    <source>
        <strain evidence="1">E</strain>
    </source>
</reference>
<gene>
    <name evidence="1" type="ORF">MarDSR_097</name>
</gene>
<dbReference type="EMBL" id="OR343189">
    <property type="protein sequence ID" value="WNL50136.1"/>
    <property type="molecule type" value="Genomic_DNA"/>
</dbReference>
<evidence type="ECO:0000313" key="1">
    <source>
        <dbReference type="EMBL" id="WNL50136.1"/>
    </source>
</evidence>
<organism evidence="1">
    <name type="scientific">Marseillevirus sp</name>
    <dbReference type="NCBI Taxonomy" id="2809551"/>
    <lineage>
        <taxon>Viruses</taxon>
        <taxon>Varidnaviria</taxon>
        <taxon>Bamfordvirae</taxon>
        <taxon>Nucleocytoviricota</taxon>
        <taxon>Megaviricetes</taxon>
        <taxon>Pimascovirales</taxon>
        <taxon>Pimascovirales incertae sedis</taxon>
        <taxon>Marseilleviridae</taxon>
        <taxon>Marseillevirus</taxon>
    </lineage>
</organism>
<protein>
    <submittedName>
        <fullName evidence="1">Uncharacterized protein</fullName>
    </submittedName>
</protein>
<sequence length="126" mass="15007">MERFLEYQERVSAACVFPIDFPETEEREEFEVGTLHTTFRRENFVIGTQTRQGKSFVRTVAIKWQLVDGHMIDKNFVVEQRGTYDNGKLSGYFVSETLLETPNEKRRICRNEWLYLDGERARKYRA</sequence>